<evidence type="ECO:0000256" key="2">
    <source>
        <dbReference type="ARBA" id="ARBA00007069"/>
    </source>
</evidence>
<dbReference type="Pfam" id="PF00528">
    <property type="entry name" value="BPD_transp_1"/>
    <property type="match status" value="1"/>
</dbReference>
<sequence length="191" mass="19883">MAGLSAKARAFMMIATILPLMTSVVIRTFGWVILMGPSGPLAKIPGFLDLSQARQGLLGTELGVNIAMVQVLVPFAVLSVLGVINGIDGRLREASRTMGASFLGTFRHVVLPLALPGIVSGATLCFALSISSFITPNLIGGAQLPVIAGFIYHDATVSNDIPFAATQAVLILAVVVITIAATNRIANARMK</sequence>
<dbReference type="Gene3D" id="1.10.3720.10">
    <property type="entry name" value="MetI-like"/>
    <property type="match status" value="1"/>
</dbReference>
<feature type="transmembrane region" description="Helical" evidence="8">
    <location>
        <begin position="109"/>
        <end position="134"/>
    </location>
</feature>
<dbReference type="InterPro" id="IPR000515">
    <property type="entry name" value="MetI-like"/>
</dbReference>
<feature type="transmembrane region" description="Helical" evidence="8">
    <location>
        <begin position="12"/>
        <end position="34"/>
    </location>
</feature>
<dbReference type="Proteomes" id="UP001629744">
    <property type="component" value="Unassembled WGS sequence"/>
</dbReference>
<feature type="transmembrane region" description="Helical" evidence="8">
    <location>
        <begin position="66"/>
        <end position="88"/>
    </location>
</feature>
<dbReference type="RefSeq" id="WP_348611908.1">
    <property type="nucleotide sequence ID" value="NZ_CP157276.1"/>
</dbReference>
<protein>
    <submittedName>
        <fullName evidence="10">ABC transporter permease</fullName>
    </submittedName>
</protein>
<keyword evidence="7 8" id="KW-0472">Membrane</keyword>
<evidence type="ECO:0000313" key="11">
    <source>
        <dbReference type="Proteomes" id="UP001629744"/>
    </source>
</evidence>
<dbReference type="PANTHER" id="PTHR42929:SF5">
    <property type="entry name" value="ABC TRANSPORTER PERMEASE PROTEIN"/>
    <property type="match status" value="1"/>
</dbReference>
<evidence type="ECO:0000256" key="5">
    <source>
        <dbReference type="ARBA" id="ARBA00022692"/>
    </source>
</evidence>
<accession>A0ABW9FU78</accession>
<dbReference type="CDD" id="cd06261">
    <property type="entry name" value="TM_PBP2"/>
    <property type="match status" value="1"/>
</dbReference>
<evidence type="ECO:0000256" key="8">
    <source>
        <dbReference type="RuleBase" id="RU363032"/>
    </source>
</evidence>
<organism evidence="10 11">
    <name type="scientific">Prescottella soli</name>
    <dbReference type="NCBI Taxonomy" id="1543852"/>
    <lineage>
        <taxon>Bacteria</taxon>
        <taxon>Bacillati</taxon>
        <taxon>Actinomycetota</taxon>
        <taxon>Actinomycetes</taxon>
        <taxon>Mycobacteriales</taxon>
        <taxon>Nocardiaceae</taxon>
        <taxon>Prescottella</taxon>
    </lineage>
</organism>
<gene>
    <name evidence="10" type="ORF">ABEU19_001641</name>
</gene>
<evidence type="ECO:0000256" key="4">
    <source>
        <dbReference type="ARBA" id="ARBA00022475"/>
    </source>
</evidence>
<evidence type="ECO:0000256" key="1">
    <source>
        <dbReference type="ARBA" id="ARBA00004651"/>
    </source>
</evidence>
<proteinExistence type="inferred from homology"/>
<evidence type="ECO:0000256" key="7">
    <source>
        <dbReference type="ARBA" id="ARBA00023136"/>
    </source>
</evidence>
<evidence type="ECO:0000259" key="9">
    <source>
        <dbReference type="PROSITE" id="PS50928"/>
    </source>
</evidence>
<dbReference type="PANTHER" id="PTHR42929">
    <property type="entry name" value="INNER MEMBRANE ABC TRANSPORTER PERMEASE PROTEIN YDCU-RELATED-RELATED"/>
    <property type="match status" value="1"/>
</dbReference>
<name>A0ABW9FU78_9NOCA</name>
<dbReference type="PROSITE" id="PS50928">
    <property type="entry name" value="ABC_TM1"/>
    <property type="match status" value="1"/>
</dbReference>
<dbReference type="SUPFAM" id="SSF161098">
    <property type="entry name" value="MetI-like"/>
    <property type="match status" value="1"/>
</dbReference>
<comment type="caution">
    <text evidence="10">The sequence shown here is derived from an EMBL/GenBank/DDBJ whole genome shotgun (WGS) entry which is preliminary data.</text>
</comment>
<keyword evidence="3 8" id="KW-0813">Transport</keyword>
<evidence type="ECO:0000313" key="10">
    <source>
        <dbReference type="EMBL" id="MFM1728168.1"/>
    </source>
</evidence>
<comment type="similarity">
    <text evidence="2">Belongs to the binding-protein-dependent transport system permease family. CysTW subfamily.</text>
</comment>
<feature type="domain" description="ABC transmembrane type-1" evidence="9">
    <location>
        <begin position="1"/>
        <end position="181"/>
    </location>
</feature>
<feature type="transmembrane region" description="Helical" evidence="8">
    <location>
        <begin position="161"/>
        <end position="181"/>
    </location>
</feature>
<comment type="subcellular location">
    <subcellularLocation>
        <location evidence="1 8">Cell membrane</location>
        <topology evidence="1 8">Multi-pass membrane protein</topology>
    </subcellularLocation>
</comment>
<reference evidence="10 11" key="1">
    <citation type="submission" date="2023-11" db="EMBL/GenBank/DDBJ databases">
        <authorList>
            <person name="Val-Calvo J."/>
            <person name="Scortti M."/>
            <person name="Vazquez-Boland J."/>
        </authorList>
    </citation>
    <scope>NUCLEOTIDE SEQUENCE [LARGE SCALE GENOMIC DNA]</scope>
    <source>
        <strain evidence="10 11">DSM 46662</strain>
    </source>
</reference>
<dbReference type="InterPro" id="IPR035906">
    <property type="entry name" value="MetI-like_sf"/>
</dbReference>
<keyword evidence="6 8" id="KW-1133">Transmembrane helix</keyword>
<evidence type="ECO:0000256" key="6">
    <source>
        <dbReference type="ARBA" id="ARBA00022989"/>
    </source>
</evidence>
<keyword evidence="4" id="KW-1003">Cell membrane</keyword>
<keyword evidence="5 8" id="KW-0812">Transmembrane</keyword>
<dbReference type="EMBL" id="JBDLNU010000002">
    <property type="protein sequence ID" value="MFM1728168.1"/>
    <property type="molecule type" value="Genomic_DNA"/>
</dbReference>
<keyword evidence="11" id="KW-1185">Reference proteome</keyword>
<evidence type="ECO:0000256" key="3">
    <source>
        <dbReference type="ARBA" id="ARBA00022448"/>
    </source>
</evidence>